<dbReference type="Gene3D" id="1.25.40.10">
    <property type="entry name" value="Tetratricopeptide repeat domain"/>
    <property type="match status" value="1"/>
</dbReference>
<dbReference type="GO" id="GO:0003677">
    <property type="term" value="F:DNA binding"/>
    <property type="evidence" value="ECO:0007669"/>
    <property type="project" value="InterPro"/>
</dbReference>
<dbReference type="GO" id="GO:0006355">
    <property type="term" value="P:regulation of DNA-templated transcription"/>
    <property type="evidence" value="ECO:0007669"/>
    <property type="project" value="InterPro"/>
</dbReference>
<dbReference type="Pfam" id="PF13191">
    <property type="entry name" value="AAA_16"/>
    <property type="match status" value="1"/>
</dbReference>
<feature type="domain" description="HTH luxR-type" evidence="1">
    <location>
        <begin position="807"/>
        <end position="872"/>
    </location>
</feature>
<dbReference type="InterPro" id="IPR041664">
    <property type="entry name" value="AAA_16"/>
</dbReference>
<dbReference type="InterPro" id="IPR000792">
    <property type="entry name" value="Tscrpt_reg_LuxR_C"/>
</dbReference>
<dbReference type="InterPro" id="IPR027417">
    <property type="entry name" value="P-loop_NTPase"/>
</dbReference>
<keyword evidence="3" id="KW-1185">Reference proteome</keyword>
<evidence type="ECO:0000259" key="1">
    <source>
        <dbReference type="PROSITE" id="PS50043"/>
    </source>
</evidence>
<gene>
    <name evidence="2" type="ORF">MPP7335_02680</name>
</gene>
<dbReference type="InterPro" id="IPR053159">
    <property type="entry name" value="Hybrid_Histidine_Kinase"/>
</dbReference>
<dbReference type="Gene3D" id="3.40.50.300">
    <property type="entry name" value="P-loop containing nucleotide triphosphate hydrolases"/>
    <property type="match status" value="1"/>
</dbReference>
<name>A0A375YIR7_MYCPF</name>
<dbReference type="Proteomes" id="UP000252008">
    <property type="component" value="Unassembled WGS sequence"/>
</dbReference>
<sequence>MRALTRGYDSAVTLTGRDHELSTLAVPATEARAGRGGAVLVCGESGAGKTSFVESFVADLPDDTAVLWGACDPLSTPRPLGPLHDLAGRFGDRTRRHLSAGGQPHDIFVSVFADLRDRPTVLVLDDLHWADQGTIDLFRFLVRRARQSHLLAVGIMREDEVSVTHPLRALLGDIARSPHAQLLTLPPLSLEAIATLIGDRDVDPHRLHEVTGGNAFFVCEMLDHHGTDLPATVRDAILARTAELDAGAWDLLHLLSCAPGAIGDNLLAPLGVSLPALRTLHQAKLIRRDTRGVAFRHDLCRRAIAGVIPPGAEPGLHRRFLEAHRAATDLDPAVLTHHALGGGDKALITAASTDAGRAAARSGAHTQACEFFEIALDRGGLLDAAEEAELLEHLADEYYLTDRLDDAIGACRRAMRIRQDLADPVAVSADHHALAVYEWYNGNRAQADEHVAAAIAALDTEAAQHYPGHLSRLGHALAMQAFLAIQSSRLDTAAATLTRVRQIATDAGDPHLAVRLRLVGYYCDILSGSTAVRDDLLSELASGPRHIDETYSGGYTNLTYLDVEQRRLPAAAALLDASIPLMIEHDLPICRMVQLGSRSRMNLLIGDWDDALADAASVLENPSAPLARTWPLLIRGLVALRRDGEDAGFIDEAWELACRYGELVRMLPAGSAIVERSWLTGRPDPRVQTCLPLLRTAPAAGLEWARGELGMWLGRIDLTPDLDPAEVAEPYAVLLRGRFDDAAAAFHRLSTPYDAALALADSGEPDAVRRALDILDRLGADAVAGKVRADLRANGASTVPGPRRASTLANPAGLTTRQVEVLRLIGDGLTNAELAERLFLSVKTVDHHVSAILTKLDVSRRRDAVRRAREVGILS</sequence>
<dbReference type="InterPro" id="IPR003593">
    <property type="entry name" value="AAA+_ATPase"/>
</dbReference>
<evidence type="ECO:0000313" key="2">
    <source>
        <dbReference type="EMBL" id="SRX80934.1"/>
    </source>
</evidence>
<dbReference type="Pfam" id="PF00196">
    <property type="entry name" value="GerE"/>
    <property type="match status" value="1"/>
</dbReference>
<dbReference type="SUPFAM" id="SSF52540">
    <property type="entry name" value="P-loop containing nucleoside triphosphate hydrolases"/>
    <property type="match status" value="1"/>
</dbReference>
<organism evidence="2 3">
    <name type="scientific">Mycolicibacterium parafortuitum</name>
    <name type="common">Mycobacterium parafortuitum</name>
    <dbReference type="NCBI Taxonomy" id="39692"/>
    <lineage>
        <taxon>Bacteria</taxon>
        <taxon>Bacillati</taxon>
        <taxon>Actinomycetota</taxon>
        <taxon>Actinomycetes</taxon>
        <taxon>Mycobacteriales</taxon>
        <taxon>Mycobacteriaceae</taxon>
        <taxon>Mycolicibacterium</taxon>
    </lineage>
</organism>
<protein>
    <submittedName>
        <fullName evidence="2">LuxR family transcriptional regulator [Nakamurella multipartita DSM]</fullName>
    </submittedName>
</protein>
<dbReference type="CDD" id="cd06170">
    <property type="entry name" value="LuxR_C_like"/>
    <property type="match status" value="1"/>
</dbReference>
<proteinExistence type="predicted"/>
<dbReference type="STRING" id="39692.BST38_00630"/>
<dbReference type="InterPro" id="IPR011990">
    <property type="entry name" value="TPR-like_helical_dom_sf"/>
</dbReference>
<dbReference type="InterPro" id="IPR016032">
    <property type="entry name" value="Sig_transdc_resp-reg_C-effctor"/>
</dbReference>
<dbReference type="PANTHER" id="PTHR43642:SF1">
    <property type="entry name" value="HYBRID SIGNAL TRANSDUCTION HISTIDINE KINASE G"/>
    <property type="match status" value="1"/>
</dbReference>
<dbReference type="SMART" id="SM00382">
    <property type="entry name" value="AAA"/>
    <property type="match status" value="1"/>
</dbReference>
<accession>A0A375YIR7</accession>
<reference evidence="2 3" key="1">
    <citation type="submission" date="2018-05" db="EMBL/GenBank/DDBJ databases">
        <authorList>
            <consortium name="IHU Genomes"/>
        </authorList>
    </citation>
    <scope>NUCLEOTIDE SEQUENCE [LARGE SCALE GENOMIC DNA]</scope>
    <source>
        <strain evidence="2 3">P7335</strain>
    </source>
</reference>
<dbReference type="SUPFAM" id="SSF48452">
    <property type="entry name" value="TPR-like"/>
    <property type="match status" value="1"/>
</dbReference>
<dbReference type="AlphaFoldDB" id="A0A375YIR7"/>
<dbReference type="PROSITE" id="PS50043">
    <property type="entry name" value="HTH_LUXR_2"/>
    <property type="match status" value="1"/>
</dbReference>
<dbReference type="PRINTS" id="PR00038">
    <property type="entry name" value="HTHLUXR"/>
</dbReference>
<dbReference type="Gene3D" id="1.10.10.10">
    <property type="entry name" value="Winged helix-like DNA-binding domain superfamily/Winged helix DNA-binding domain"/>
    <property type="match status" value="1"/>
</dbReference>
<dbReference type="SUPFAM" id="SSF46894">
    <property type="entry name" value="C-terminal effector domain of the bipartite response regulators"/>
    <property type="match status" value="1"/>
</dbReference>
<evidence type="ECO:0000313" key="3">
    <source>
        <dbReference type="Proteomes" id="UP000252008"/>
    </source>
</evidence>
<dbReference type="SMART" id="SM00421">
    <property type="entry name" value="HTH_LUXR"/>
    <property type="match status" value="1"/>
</dbReference>
<dbReference type="PANTHER" id="PTHR43642">
    <property type="entry name" value="HYBRID SIGNAL TRANSDUCTION HISTIDINE KINASE G"/>
    <property type="match status" value="1"/>
</dbReference>
<dbReference type="InterPro" id="IPR036388">
    <property type="entry name" value="WH-like_DNA-bd_sf"/>
</dbReference>
<dbReference type="EMBL" id="UEGS01000001">
    <property type="protein sequence ID" value="SRX80934.1"/>
    <property type="molecule type" value="Genomic_DNA"/>
</dbReference>